<dbReference type="Proteomes" id="UP001281656">
    <property type="component" value="Unassembled WGS sequence"/>
</dbReference>
<evidence type="ECO:0000313" key="3">
    <source>
        <dbReference type="Proteomes" id="UP001281656"/>
    </source>
</evidence>
<dbReference type="NCBIfam" id="TIGR00254">
    <property type="entry name" value="GGDEF"/>
    <property type="match status" value="1"/>
</dbReference>
<keyword evidence="2" id="KW-0548">Nucleotidyltransferase</keyword>
<evidence type="ECO:0000259" key="1">
    <source>
        <dbReference type="PROSITE" id="PS50887"/>
    </source>
</evidence>
<reference evidence="2 3" key="1">
    <citation type="submission" date="2023-04" db="EMBL/GenBank/DDBJ databases">
        <title>Clostridium tannerae sp. nov., isolated from the fecal material of an alpaca.</title>
        <authorList>
            <person name="Miller S."/>
            <person name="Hendry M."/>
            <person name="King J."/>
            <person name="Sankaranarayanan K."/>
            <person name="Lawson P.A."/>
        </authorList>
    </citation>
    <scope>NUCLEOTIDE SEQUENCE [LARGE SCALE GENOMIC DNA]</scope>
    <source>
        <strain evidence="2 3">A1-XYC3</strain>
    </source>
</reference>
<comment type="caution">
    <text evidence="2">The sequence shown here is derived from an EMBL/GenBank/DDBJ whole genome shotgun (WGS) entry which is preliminary data.</text>
</comment>
<dbReference type="SUPFAM" id="SSF55073">
    <property type="entry name" value="Nucleotide cyclase"/>
    <property type="match status" value="1"/>
</dbReference>
<dbReference type="SMART" id="SM00267">
    <property type="entry name" value="GGDEF"/>
    <property type="match status" value="1"/>
</dbReference>
<organism evidence="2 3">
    <name type="scientific">Clostridium tanneri</name>
    <dbReference type="NCBI Taxonomy" id="3037988"/>
    <lineage>
        <taxon>Bacteria</taxon>
        <taxon>Bacillati</taxon>
        <taxon>Bacillota</taxon>
        <taxon>Clostridia</taxon>
        <taxon>Eubacteriales</taxon>
        <taxon>Clostridiaceae</taxon>
        <taxon>Clostridium</taxon>
    </lineage>
</organism>
<dbReference type="CDD" id="cd01949">
    <property type="entry name" value="GGDEF"/>
    <property type="match status" value="1"/>
</dbReference>
<feature type="domain" description="GGDEF" evidence="1">
    <location>
        <begin position="165"/>
        <end position="296"/>
    </location>
</feature>
<protein>
    <submittedName>
        <fullName evidence="2">GGDEF domain-containing protein</fullName>
        <ecNumber evidence="2">2.7.7.65</ecNumber>
    </submittedName>
</protein>
<dbReference type="EC" id="2.7.7.65" evidence="2"/>
<dbReference type="Pfam" id="PF00990">
    <property type="entry name" value="GGDEF"/>
    <property type="match status" value="1"/>
</dbReference>
<dbReference type="PROSITE" id="PS50887">
    <property type="entry name" value="GGDEF"/>
    <property type="match status" value="1"/>
</dbReference>
<dbReference type="InterPro" id="IPR043128">
    <property type="entry name" value="Rev_trsase/Diguanyl_cyclase"/>
</dbReference>
<dbReference type="Gene3D" id="3.30.70.270">
    <property type="match status" value="1"/>
</dbReference>
<sequence length="296" mass="33968">MDYKNITLELLVENMGIFKMLYDIVRIIDPVKKQVLDLSSGKLSPLSSCHCLWNKNKACNNCVSIRAYNENKSFDKVDYDGKKLYMLTAIPVDIRNRRVVIELLKDVTCSGIIEKIDNKNADTIYNIVNNLNNLIVQDPLTEVFNKRFLNERLPTEIKLSSENKEPLSIIMIDLDYFKKINDTYGHVLGDRILKAAARSFSNCIRKNSDWIARYGGEEFIVCLKNTNIDTAVKVAERMRKTLETIEICWENKKIHITASFGIKTILGQNIDVDSFLNEADIKLYEAKKGGRNKVVF</sequence>
<dbReference type="RefSeq" id="WP_318799163.1">
    <property type="nucleotide sequence ID" value="NZ_JARUJP010000033.1"/>
</dbReference>
<name>A0ABU4JXQ9_9CLOT</name>
<keyword evidence="2" id="KW-0808">Transferase</keyword>
<dbReference type="EMBL" id="JARUJP010000033">
    <property type="protein sequence ID" value="MDW8802948.1"/>
    <property type="molecule type" value="Genomic_DNA"/>
</dbReference>
<accession>A0ABU4JXQ9</accession>
<dbReference type="InterPro" id="IPR000160">
    <property type="entry name" value="GGDEF_dom"/>
</dbReference>
<dbReference type="InterPro" id="IPR029787">
    <property type="entry name" value="Nucleotide_cyclase"/>
</dbReference>
<dbReference type="PANTHER" id="PTHR45138:SF9">
    <property type="entry name" value="DIGUANYLATE CYCLASE DGCM-RELATED"/>
    <property type="match status" value="1"/>
</dbReference>
<keyword evidence="3" id="KW-1185">Reference proteome</keyword>
<dbReference type="PANTHER" id="PTHR45138">
    <property type="entry name" value="REGULATORY COMPONENTS OF SENSORY TRANSDUCTION SYSTEM"/>
    <property type="match status" value="1"/>
</dbReference>
<evidence type="ECO:0000313" key="2">
    <source>
        <dbReference type="EMBL" id="MDW8802948.1"/>
    </source>
</evidence>
<proteinExistence type="predicted"/>
<dbReference type="GO" id="GO:0052621">
    <property type="term" value="F:diguanylate cyclase activity"/>
    <property type="evidence" value="ECO:0007669"/>
    <property type="project" value="UniProtKB-EC"/>
</dbReference>
<dbReference type="InterPro" id="IPR050469">
    <property type="entry name" value="Diguanylate_Cyclase"/>
</dbReference>
<gene>
    <name evidence="2" type="ORF">P8V03_17520</name>
</gene>